<dbReference type="EMBL" id="CP071868">
    <property type="protein sequence ID" value="QTE28537.1"/>
    <property type="molecule type" value="Genomic_DNA"/>
</dbReference>
<evidence type="ECO:0000313" key="1">
    <source>
        <dbReference type="EMBL" id="QTE28537.1"/>
    </source>
</evidence>
<sequence length="379" mass="42273">MGTDAWRNWSAYNVQASESENFQDEAHSDRRFTGGPLRLGPTVLHVVIRESESMGPAVLMHTGIHAHLMPELIVEGKLAPADSSAYHGGTMSDEIAALVSLELGVRLRVAGTRQLSGIRTRDLPAPIYLEVQPLARPGRADHEVLPRVMHRTASLDDLRRLKDFSQLESAAAVELVRAAREYSAAIWWANENPDQGWLHLVSAIEIAATHRQTESAPAVDLLREHWPEMWKALEGADDDVRAKAANELVQQMRATRRFVGFLTELAPEPPSPRPEWDEFDWTAMRSHARIIYAHRSKALHAGKPFPMPMRETPHVDAAGALQEAPWGLTSGGPGAIWERRETPMLLSTFEYIVRSTLLRWWDELAPTTQAEGADVPRTG</sequence>
<evidence type="ECO:0000313" key="2">
    <source>
        <dbReference type="Proteomes" id="UP000663937"/>
    </source>
</evidence>
<organism evidence="1 2">
    <name type="scientific">Pengzhenrongella sicca</name>
    <dbReference type="NCBI Taxonomy" id="2819238"/>
    <lineage>
        <taxon>Bacteria</taxon>
        <taxon>Bacillati</taxon>
        <taxon>Actinomycetota</taxon>
        <taxon>Actinomycetes</taxon>
        <taxon>Micrococcales</taxon>
        <taxon>Pengzhenrongella</taxon>
    </lineage>
</organism>
<protein>
    <recommendedName>
        <fullName evidence="3">Apea-like HEPN domain-containing protein</fullName>
    </recommendedName>
</protein>
<dbReference type="Proteomes" id="UP000663937">
    <property type="component" value="Chromosome"/>
</dbReference>
<evidence type="ECO:0008006" key="3">
    <source>
        <dbReference type="Google" id="ProtNLM"/>
    </source>
</evidence>
<gene>
    <name evidence="1" type="ORF">J4E96_14335</name>
</gene>
<keyword evidence="2" id="KW-1185">Reference proteome</keyword>
<reference evidence="1" key="1">
    <citation type="submission" date="2021-03" db="EMBL/GenBank/DDBJ databases">
        <title>Pengzhenrongella sicca gen. nov., sp. nov., a new member of suborder Micrococcineae isolated from High-Arctic tundra soil.</title>
        <authorList>
            <person name="Peng F."/>
        </authorList>
    </citation>
    <scope>NUCLEOTIDE SEQUENCE</scope>
    <source>
        <strain evidence="1">LRZ-2</strain>
    </source>
</reference>
<dbReference type="KEGG" id="psic:J4E96_14335"/>
<accession>A0A8A4ZDH8</accession>
<dbReference type="AlphaFoldDB" id="A0A8A4ZDH8"/>
<proteinExistence type="predicted"/>
<name>A0A8A4ZDH8_9MICO</name>
<dbReference type="RefSeq" id="WP_227422774.1">
    <property type="nucleotide sequence ID" value="NZ_CP071868.1"/>
</dbReference>